<dbReference type="Pfam" id="PF00135">
    <property type="entry name" value="COesterase"/>
    <property type="match status" value="1"/>
</dbReference>
<feature type="signal peptide" evidence="3">
    <location>
        <begin position="1"/>
        <end position="26"/>
    </location>
</feature>
<evidence type="ECO:0000313" key="5">
    <source>
        <dbReference type="EMBL" id="SEG22069.1"/>
    </source>
</evidence>
<dbReference type="OrthoDB" id="4308422at2"/>
<keyword evidence="6" id="KW-1185">Reference proteome</keyword>
<dbReference type="InterPro" id="IPR019826">
    <property type="entry name" value="Carboxylesterase_B_AS"/>
</dbReference>
<dbReference type="SUPFAM" id="SSF53474">
    <property type="entry name" value="alpha/beta-Hydrolases"/>
    <property type="match status" value="1"/>
</dbReference>
<dbReference type="InterPro" id="IPR050309">
    <property type="entry name" value="Type-B_Carboxylest/Lipase"/>
</dbReference>
<protein>
    <recommendedName>
        <fullName evidence="3">Carboxylic ester hydrolase</fullName>
        <ecNumber evidence="3">3.1.1.-</ecNumber>
    </recommendedName>
</protein>
<evidence type="ECO:0000259" key="4">
    <source>
        <dbReference type="Pfam" id="PF00135"/>
    </source>
</evidence>
<dbReference type="RefSeq" id="WP_103954960.1">
    <property type="nucleotide sequence ID" value="NZ_FNVT01000002.1"/>
</dbReference>
<gene>
    <name evidence="5" type="ORF">SAMN05444920_102241</name>
</gene>
<proteinExistence type="inferred from homology"/>
<accession>A0A1H5YD88</accession>
<keyword evidence="3" id="KW-0732">Signal</keyword>
<dbReference type="EC" id="3.1.1.-" evidence="3"/>
<organism evidence="5 6">
    <name type="scientific">Nonomuraea solani</name>
    <dbReference type="NCBI Taxonomy" id="1144553"/>
    <lineage>
        <taxon>Bacteria</taxon>
        <taxon>Bacillati</taxon>
        <taxon>Actinomycetota</taxon>
        <taxon>Actinomycetes</taxon>
        <taxon>Streptosporangiales</taxon>
        <taxon>Streptosporangiaceae</taxon>
        <taxon>Nonomuraea</taxon>
    </lineage>
</organism>
<dbReference type="InterPro" id="IPR029058">
    <property type="entry name" value="AB_hydrolase_fold"/>
</dbReference>
<dbReference type="PANTHER" id="PTHR11559">
    <property type="entry name" value="CARBOXYLESTERASE"/>
    <property type="match status" value="1"/>
</dbReference>
<feature type="chain" id="PRO_5009029577" description="Carboxylic ester hydrolase" evidence="3">
    <location>
        <begin position="27"/>
        <end position="517"/>
    </location>
</feature>
<reference evidence="5 6" key="1">
    <citation type="submission" date="2016-10" db="EMBL/GenBank/DDBJ databases">
        <authorList>
            <person name="de Groot N.N."/>
        </authorList>
    </citation>
    <scope>NUCLEOTIDE SEQUENCE [LARGE SCALE GENOMIC DNA]</scope>
    <source>
        <strain evidence="5 6">CGMCC 4.7037</strain>
    </source>
</reference>
<dbReference type="EMBL" id="FNVT01000002">
    <property type="protein sequence ID" value="SEG22069.1"/>
    <property type="molecule type" value="Genomic_DNA"/>
</dbReference>
<name>A0A1H5YD88_9ACTN</name>
<comment type="similarity">
    <text evidence="1 3">Belongs to the type-B carboxylesterase/lipase family.</text>
</comment>
<dbReference type="GO" id="GO:0016787">
    <property type="term" value="F:hydrolase activity"/>
    <property type="evidence" value="ECO:0007669"/>
    <property type="project" value="UniProtKB-KW"/>
</dbReference>
<evidence type="ECO:0000256" key="1">
    <source>
        <dbReference type="ARBA" id="ARBA00005964"/>
    </source>
</evidence>
<dbReference type="PROSITE" id="PS00122">
    <property type="entry name" value="CARBOXYLESTERASE_B_1"/>
    <property type="match status" value="1"/>
</dbReference>
<sequence>MTLMRTLGSAVLSLAFVMAGAAPANAASRDVVRTDTGWVRGEVARDHRIFQGIPYAASPVGDLRWQSPQPVTAWRGVRAATRPGDRCAQSTDLWGLPASDSEDCLYLNVTVPRSATPRRPRPVMVWLHGGSLTKGAGNDYDASRLTTRGDVVVVTVNYRLGVFGFFGHPGLAGSGAYGLEDQQAALRWVQRNIAAFGGDPRNVTLFGESAGAHSVCAHLASPTAAGLFHRAITQSTFCSQTAFTGSRLRPVMDLPMWVPKAAHEAHGATTATALGCTDPKTAVTCLRGKPVSKLLAQEPLALPGYGNAVLPADPATVFAQGRFHRVPILTGITRDEGTLFTALIFPGLTEQGYQEGLRHIFGDNAAAIAAKYPSRGRPTQAVAAIMSDLDWAWAGRASDRMLSEHTPVYSYGFADRTAPPIFPLPGGVEPLASHGSELSFLFPGAPLTREQRKLGDMMITYWSRFAATGDPNAPGLPRWSPVRTGHVHRLAPGPGGVGVYDQDALHELAFWDRLAGH</sequence>
<evidence type="ECO:0000256" key="3">
    <source>
        <dbReference type="RuleBase" id="RU361235"/>
    </source>
</evidence>
<dbReference type="AlphaFoldDB" id="A0A1H5YD88"/>
<dbReference type="Gene3D" id="3.40.50.1820">
    <property type="entry name" value="alpha/beta hydrolase"/>
    <property type="match status" value="1"/>
</dbReference>
<evidence type="ECO:0000313" key="6">
    <source>
        <dbReference type="Proteomes" id="UP000236732"/>
    </source>
</evidence>
<dbReference type="Proteomes" id="UP000236732">
    <property type="component" value="Unassembled WGS sequence"/>
</dbReference>
<feature type="domain" description="Carboxylesterase type B" evidence="4">
    <location>
        <begin position="30"/>
        <end position="487"/>
    </location>
</feature>
<evidence type="ECO:0000256" key="2">
    <source>
        <dbReference type="ARBA" id="ARBA00022801"/>
    </source>
</evidence>
<dbReference type="InterPro" id="IPR002018">
    <property type="entry name" value="CarbesteraseB"/>
</dbReference>
<keyword evidence="2 3" id="KW-0378">Hydrolase</keyword>